<feature type="region of interest" description="Disordered" evidence="2">
    <location>
        <begin position="62"/>
        <end position="134"/>
    </location>
</feature>
<feature type="region of interest" description="Disordered" evidence="2">
    <location>
        <begin position="1"/>
        <end position="41"/>
    </location>
</feature>
<evidence type="ECO:0000313" key="3">
    <source>
        <dbReference type="EMBL" id="PAA62845.1"/>
    </source>
</evidence>
<comment type="similarity">
    <text evidence="1">Belongs to the bystin family.</text>
</comment>
<protein>
    <recommendedName>
        <fullName evidence="5">Bystin</fullName>
    </recommendedName>
</protein>
<dbReference type="AlphaFoldDB" id="A0A267EMR7"/>
<dbReference type="GO" id="GO:0006364">
    <property type="term" value="P:rRNA processing"/>
    <property type="evidence" value="ECO:0007669"/>
    <property type="project" value="TreeGrafter"/>
</dbReference>
<dbReference type="EMBL" id="NIVC01001894">
    <property type="protein sequence ID" value="PAA62845.1"/>
    <property type="molecule type" value="Genomic_DNA"/>
</dbReference>
<organism evidence="3 4">
    <name type="scientific">Macrostomum lignano</name>
    <dbReference type="NCBI Taxonomy" id="282301"/>
    <lineage>
        <taxon>Eukaryota</taxon>
        <taxon>Metazoa</taxon>
        <taxon>Spiralia</taxon>
        <taxon>Lophotrochozoa</taxon>
        <taxon>Platyhelminthes</taxon>
        <taxon>Rhabditophora</taxon>
        <taxon>Macrostomorpha</taxon>
        <taxon>Macrostomida</taxon>
        <taxon>Macrostomidae</taxon>
        <taxon>Macrostomum</taxon>
    </lineage>
</organism>
<dbReference type="Pfam" id="PF05291">
    <property type="entry name" value="Bystin"/>
    <property type="match status" value="1"/>
</dbReference>
<gene>
    <name evidence="3" type="ORF">BOX15_Mlig022562g1</name>
</gene>
<dbReference type="GO" id="GO:0030515">
    <property type="term" value="F:snoRNA binding"/>
    <property type="evidence" value="ECO:0007669"/>
    <property type="project" value="TreeGrafter"/>
</dbReference>
<feature type="compositionally biased region" description="Polar residues" evidence="2">
    <location>
        <begin position="1"/>
        <end position="13"/>
    </location>
</feature>
<dbReference type="GO" id="GO:0005730">
    <property type="term" value="C:nucleolus"/>
    <property type="evidence" value="ECO:0007669"/>
    <property type="project" value="TreeGrafter"/>
</dbReference>
<reference evidence="3 4" key="1">
    <citation type="submission" date="2017-06" db="EMBL/GenBank/DDBJ databases">
        <title>A platform for efficient transgenesis in Macrostomum lignano, a flatworm model organism for stem cell research.</title>
        <authorList>
            <person name="Berezikov E."/>
        </authorList>
    </citation>
    <scope>NUCLEOTIDE SEQUENCE [LARGE SCALE GENOMIC DNA]</scope>
    <source>
        <strain evidence="3">DV1</strain>
        <tissue evidence="3">Whole organism</tissue>
    </source>
</reference>
<evidence type="ECO:0008006" key="5">
    <source>
        <dbReference type="Google" id="ProtNLM"/>
    </source>
</evidence>
<dbReference type="Proteomes" id="UP000215902">
    <property type="component" value="Unassembled WGS sequence"/>
</dbReference>
<dbReference type="GO" id="GO:0005737">
    <property type="term" value="C:cytoplasm"/>
    <property type="evidence" value="ECO:0007669"/>
    <property type="project" value="TreeGrafter"/>
</dbReference>
<proteinExistence type="inferred from homology"/>
<keyword evidence="4" id="KW-1185">Reference proteome</keyword>
<accession>A0A267EMR7</accession>
<dbReference type="PANTHER" id="PTHR12821:SF0">
    <property type="entry name" value="BYSTIN"/>
    <property type="match status" value="1"/>
</dbReference>
<feature type="compositionally biased region" description="Low complexity" evidence="2">
    <location>
        <begin position="78"/>
        <end position="92"/>
    </location>
</feature>
<comment type="caution">
    <text evidence="3">The sequence shown here is derived from an EMBL/GenBank/DDBJ whole genome shotgun (WGS) entry which is preliminary data.</text>
</comment>
<evidence type="ECO:0000256" key="1">
    <source>
        <dbReference type="ARBA" id="ARBA00007114"/>
    </source>
</evidence>
<dbReference type="Gene3D" id="1.25.40.480">
    <property type="match status" value="1"/>
</dbReference>
<dbReference type="STRING" id="282301.A0A267EMR7"/>
<feature type="compositionally biased region" description="Acidic residues" evidence="2">
    <location>
        <begin position="101"/>
        <end position="120"/>
    </location>
</feature>
<dbReference type="GO" id="GO:0030688">
    <property type="term" value="C:preribosome, small subunit precursor"/>
    <property type="evidence" value="ECO:0007669"/>
    <property type="project" value="TreeGrafter"/>
</dbReference>
<name>A0A267EMR7_9PLAT</name>
<dbReference type="PANTHER" id="PTHR12821">
    <property type="entry name" value="BYSTIN"/>
    <property type="match status" value="1"/>
</dbReference>
<evidence type="ECO:0000256" key="2">
    <source>
        <dbReference type="SAM" id="MobiDB-lite"/>
    </source>
</evidence>
<sequence>MKKKNQLMSTNRPSLADDIAQQDQPTQKSGRKRKLNEDDCPVSIKYVDSKLSQKILKVAQEQLAETRLQPQSKRTTKSARGGASASARKFASTGRRQRDEADSDSEYSDGEDDDSEESDSDGAHNADEGDAGEAVDASAELANQLYTDEGGPLGQLDAEQLRSLIAEKRTEIDEELVSGVGGGSEAGASRVSSCLPDSVREHFESCRAVLSQYRSGKLPKPVKQLPHFSQWQELVELLDPNSWTAAAMCAVTKYFAAKGKTQALQFFQGYLLPRCRDDIAEYRRLNFHLYSALRKALFRQREFFCGLLLPWARESISLPEATIIGGLLRRVSIPVKYAAPALHMLLQLPYSGGRAILIRVLLEKKYNLPDPVLGQALAHFVAMETDSADHLNEDGRLPVLWHQALLALVERYGDYLSGDERQRLLRLCRQHQHPEITPAVRQALGALQQRDARMETAD</sequence>
<dbReference type="OrthoDB" id="2192561at2759"/>
<evidence type="ECO:0000313" key="4">
    <source>
        <dbReference type="Proteomes" id="UP000215902"/>
    </source>
</evidence>
<dbReference type="InterPro" id="IPR007955">
    <property type="entry name" value="Bystin"/>
</dbReference>